<reference evidence="10" key="1">
    <citation type="submission" date="2020-02" db="EMBL/GenBank/DDBJ databases">
        <authorList>
            <person name="Meier V. D."/>
        </authorList>
    </citation>
    <scope>NUCLEOTIDE SEQUENCE</scope>
    <source>
        <strain evidence="10">AVDCRST_MAG34</strain>
    </source>
</reference>
<dbReference type="GO" id="GO:0046872">
    <property type="term" value="F:metal ion binding"/>
    <property type="evidence" value="ECO:0007669"/>
    <property type="project" value="UniProtKB-KW"/>
</dbReference>
<dbReference type="GO" id="GO:0052618">
    <property type="term" value="F:coenzyme F420-0:L-glutamate ligase activity"/>
    <property type="evidence" value="ECO:0007669"/>
    <property type="project" value="UniProtKB-EC"/>
</dbReference>
<keyword evidence="3" id="KW-0547">Nucleotide-binding</keyword>
<keyword evidence="7" id="KW-0464">Manganese</keyword>
<evidence type="ECO:0000313" key="10">
    <source>
        <dbReference type="EMBL" id="CAA9342888.1"/>
    </source>
</evidence>
<name>A0A6J4LUS5_9ACTN</name>
<feature type="domain" description="Coenzyme F420:L-glutamate ligase-like" evidence="9">
    <location>
        <begin position="66"/>
        <end position="205"/>
    </location>
</feature>
<dbReference type="Gene3D" id="3.30.1330.100">
    <property type="entry name" value="CofE-like"/>
    <property type="match status" value="2"/>
</dbReference>
<dbReference type="GO" id="GO:0052619">
    <property type="term" value="F:coenzyme F420-1:gamma-L-glutamate ligase activity"/>
    <property type="evidence" value="ECO:0007669"/>
    <property type="project" value="UniProtKB-EC"/>
</dbReference>
<evidence type="ECO:0000259" key="9">
    <source>
        <dbReference type="Pfam" id="PF01996"/>
    </source>
</evidence>
<proteinExistence type="predicted"/>
<feature type="region of interest" description="Disordered" evidence="8">
    <location>
        <begin position="309"/>
        <end position="333"/>
    </location>
</feature>
<sequence>MTSFTVTPVTGIGEVSLGTDLAALVADRADLRDGDVVAVTSKIVSKSEGRVVVLEPGQGREDVLDQETDRVVARRGPTTIVRTRHGLVMAAAGIDISNTAPGTAVLLPVDPDGTARRLREGLHEHTGVNVAVVVTDTSGRAWRTGQTDIAIGAAGLVVLDDHAGRTDRYGNPLLVTAPAVADEVAAAAELATGKLSASPVAVVRGLAAVVLTRGEHGAGAAALVREEASDMFGYGAREAVVRALAPGGDLRGFGAPASGAELGAALTSMAGAAAAVHVAAHAATVTLAEEDPYSRGVTAARLTALARAHGWHPSGPDDRTGPPEVLRFSPRSP</sequence>
<evidence type="ECO:0000256" key="7">
    <source>
        <dbReference type="ARBA" id="ARBA00023211"/>
    </source>
</evidence>
<protein>
    <submittedName>
        <fullName evidence="10">Coenzyme F420-0:L-glutamate ligase @ F420-1:L-glutamate ligase / Nitroreductase family protein Rcas_3978</fullName>
        <ecNumber evidence="10">6.3.2.31</ecNumber>
        <ecNumber evidence="10">6.3.2.34</ecNumber>
    </submittedName>
</protein>
<evidence type="ECO:0000256" key="3">
    <source>
        <dbReference type="ARBA" id="ARBA00022741"/>
    </source>
</evidence>
<organism evidence="10">
    <name type="scientific">uncultured Nocardioidaceae bacterium</name>
    <dbReference type="NCBI Taxonomy" id="253824"/>
    <lineage>
        <taxon>Bacteria</taxon>
        <taxon>Bacillati</taxon>
        <taxon>Actinomycetota</taxon>
        <taxon>Actinomycetes</taxon>
        <taxon>Propionibacteriales</taxon>
        <taxon>Nocardioidaceae</taxon>
        <taxon>environmental samples</taxon>
    </lineage>
</organism>
<evidence type="ECO:0000256" key="2">
    <source>
        <dbReference type="ARBA" id="ARBA00022723"/>
    </source>
</evidence>
<keyword evidence="6" id="KW-0342">GTP-binding</keyword>
<evidence type="ECO:0000256" key="4">
    <source>
        <dbReference type="ARBA" id="ARBA00022842"/>
    </source>
</evidence>
<dbReference type="GO" id="GO:0005525">
    <property type="term" value="F:GTP binding"/>
    <property type="evidence" value="ECO:0007669"/>
    <property type="project" value="UniProtKB-KW"/>
</dbReference>
<evidence type="ECO:0000256" key="8">
    <source>
        <dbReference type="SAM" id="MobiDB-lite"/>
    </source>
</evidence>
<evidence type="ECO:0000256" key="5">
    <source>
        <dbReference type="ARBA" id="ARBA00022958"/>
    </source>
</evidence>
<dbReference type="InterPro" id="IPR002847">
    <property type="entry name" value="F420-0_gamma-glut_ligase-dom"/>
</dbReference>
<gene>
    <name evidence="10" type="ORF">AVDCRST_MAG34-1045</name>
</gene>
<dbReference type="NCBIfam" id="TIGR01916">
    <property type="entry name" value="F420_cofE"/>
    <property type="match status" value="1"/>
</dbReference>
<dbReference type="PANTHER" id="PTHR47917:SF1">
    <property type="entry name" value="COENZYME F420:L-GLUTAMATE LIGASE"/>
    <property type="match status" value="1"/>
</dbReference>
<keyword evidence="1 10" id="KW-0436">Ligase</keyword>
<dbReference type="SUPFAM" id="SSF144010">
    <property type="entry name" value="CofE-like"/>
    <property type="match status" value="1"/>
</dbReference>
<feature type="domain" description="Coenzyme F420:L-glutamate ligase-like" evidence="9">
    <location>
        <begin position="13"/>
        <end position="55"/>
    </location>
</feature>
<keyword evidence="5" id="KW-0630">Potassium</keyword>
<evidence type="ECO:0000256" key="1">
    <source>
        <dbReference type="ARBA" id="ARBA00022598"/>
    </source>
</evidence>
<evidence type="ECO:0000256" key="6">
    <source>
        <dbReference type="ARBA" id="ARBA00023134"/>
    </source>
</evidence>
<accession>A0A6J4LUS5</accession>
<keyword evidence="4" id="KW-0460">Magnesium</keyword>
<dbReference type="PANTHER" id="PTHR47917">
    <property type="match status" value="1"/>
</dbReference>
<dbReference type="EMBL" id="CADCUI010000022">
    <property type="protein sequence ID" value="CAA9342888.1"/>
    <property type="molecule type" value="Genomic_DNA"/>
</dbReference>
<dbReference type="Pfam" id="PF01996">
    <property type="entry name" value="F420_ligase"/>
    <property type="match status" value="2"/>
</dbReference>
<dbReference type="EC" id="6.3.2.34" evidence="10"/>
<keyword evidence="2" id="KW-0479">Metal-binding</keyword>
<dbReference type="InterPro" id="IPR008225">
    <property type="entry name" value="F420-0_g-glutamyl_ligase"/>
</dbReference>
<dbReference type="EC" id="6.3.2.31" evidence="10"/>
<dbReference type="AlphaFoldDB" id="A0A6J4LUS5"/>